<organism evidence="1 2">
    <name type="scientific">Romanomermis culicivorax</name>
    <name type="common">Nematode worm</name>
    <dbReference type="NCBI Taxonomy" id="13658"/>
    <lineage>
        <taxon>Eukaryota</taxon>
        <taxon>Metazoa</taxon>
        <taxon>Ecdysozoa</taxon>
        <taxon>Nematoda</taxon>
        <taxon>Enoplea</taxon>
        <taxon>Dorylaimia</taxon>
        <taxon>Mermithida</taxon>
        <taxon>Mermithoidea</taxon>
        <taxon>Mermithidae</taxon>
        <taxon>Romanomermis</taxon>
    </lineage>
</organism>
<protein>
    <submittedName>
        <fullName evidence="2">Uncharacterized protein</fullName>
    </submittedName>
</protein>
<reference evidence="2" key="1">
    <citation type="submission" date="2022-11" db="UniProtKB">
        <authorList>
            <consortium name="WormBaseParasite"/>
        </authorList>
    </citation>
    <scope>IDENTIFICATION</scope>
</reference>
<dbReference type="AlphaFoldDB" id="A0A915K519"/>
<evidence type="ECO:0000313" key="1">
    <source>
        <dbReference type="Proteomes" id="UP000887565"/>
    </source>
</evidence>
<keyword evidence="1" id="KW-1185">Reference proteome</keyword>
<accession>A0A915K519</accession>
<dbReference type="WBParaSite" id="nRc.2.0.1.t33299-RA">
    <property type="protein sequence ID" value="nRc.2.0.1.t33299-RA"/>
    <property type="gene ID" value="nRc.2.0.1.g33299"/>
</dbReference>
<dbReference type="Proteomes" id="UP000887565">
    <property type="component" value="Unplaced"/>
</dbReference>
<evidence type="ECO:0000313" key="2">
    <source>
        <dbReference type="WBParaSite" id="nRc.2.0.1.t33299-RA"/>
    </source>
</evidence>
<sequence length="67" mass="7715">MDATMMDSLPGKMKKSKFVALNKKIEEGMTDDQKKEEADFYYALSNGNFEYLDLSINLDDKNLIDQN</sequence>
<proteinExistence type="predicted"/>
<name>A0A915K519_ROMCU</name>